<dbReference type="EMBL" id="BPLR01018735">
    <property type="protein sequence ID" value="GIZ01899.1"/>
    <property type="molecule type" value="Genomic_DNA"/>
</dbReference>
<proteinExistence type="predicted"/>
<accession>A0AAV4Y6X2</accession>
<protein>
    <submittedName>
        <fullName evidence="1">Uncharacterized protein</fullName>
    </submittedName>
</protein>
<dbReference type="Proteomes" id="UP001054945">
    <property type="component" value="Unassembled WGS sequence"/>
</dbReference>
<organism evidence="1 2">
    <name type="scientific">Caerostris extrusa</name>
    <name type="common">Bark spider</name>
    <name type="synonym">Caerostris bankana</name>
    <dbReference type="NCBI Taxonomy" id="172846"/>
    <lineage>
        <taxon>Eukaryota</taxon>
        <taxon>Metazoa</taxon>
        <taxon>Ecdysozoa</taxon>
        <taxon>Arthropoda</taxon>
        <taxon>Chelicerata</taxon>
        <taxon>Arachnida</taxon>
        <taxon>Araneae</taxon>
        <taxon>Araneomorphae</taxon>
        <taxon>Entelegynae</taxon>
        <taxon>Araneoidea</taxon>
        <taxon>Araneidae</taxon>
        <taxon>Caerostris</taxon>
    </lineage>
</organism>
<keyword evidence="2" id="KW-1185">Reference proteome</keyword>
<sequence>MLRSKTKQILQKIYLVVKGFSRHIRDERMFLGQAMQTDFSMVFGNLSDLSRNPIFFSMICFPIICRSVKAVFQKVLKHRATIDETFVFPVRYLQTISLWFECLFLAEEHFTDDSKTPT</sequence>
<gene>
    <name evidence="1" type="ORF">CEXT_652471</name>
</gene>
<comment type="caution">
    <text evidence="1">The sequence shown here is derived from an EMBL/GenBank/DDBJ whole genome shotgun (WGS) entry which is preliminary data.</text>
</comment>
<reference evidence="1 2" key="1">
    <citation type="submission" date="2021-06" db="EMBL/GenBank/DDBJ databases">
        <title>Caerostris extrusa draft genome.</title>
        <authorList>
            <person name="Kono N."/>
            <person name="Arakawa K."/>
        </authorList>
    </citation>
    <scope>NUCLEOTIDE SEQUENCE [LARGE SCALE GENOMIC DNA]</scope>
</reference>
<evidence type="ECO:0000313" key="2">
    <source>
        <dbReference type="Proteomes" id="UP001054945"/>
    </source>
</evidence>
<name>A0AAV4Y6X2_CAEEX</name>
<evidence type="ECO:0000313" key="1">
    <source>
        <dbReference type="EMBL" id="GIZ01899.1"/>
    </source>
</evidence>
<dbReference type="AlphaFoldDB" id="A0AAV4Y6X2"/>